<comment type="caution">
    <text evidence="1">The sequence shown here is derived from an EMBL/GenBank/DDBJ whole genome shotgun (WGS) entry which is preliminary data.</text>
</comment>
<protein>
    <submittedName>
        <fullName evidence="1">Uncharacterized protein</fullName>
    </submittedName>
</protein>
<reference evidence="1" key="1">
    <citation type="submission" date="2019-08" db="EMBL/GenBank/DDBJ databases">
        <title>The improved chromosome-level genome for the pearl oyster Pinctada fucata martensii using PacBio sequencing and Hi-C.</title>
        <authorList>
            <person name="Zheng Z."/>
        </authorList>
    </citation>
    <scope>NUCLEOTIDE SEQUENCE</scope>
    <source>
        <strain evidence="1">ZZ-2019</strain>
        <tissue evidence="1">Adductor muscle</tissue>
    </source>
</reference>
<accession>A0AA88YAY8</accession>
<evidence type="ECO:0000313" key="1">
    <source>
        <dbReference type="EMBL" id="KAK3101513.1"/>
    </source>
</evidence>
<dbReference type="EMBL" id="VSWD01000005">
    <property type="protein sequence ID" value="KAK3101513.1"/>
    <property type="molecule type" value="Genomic_DNA"/>
</dbReference>
<evidence type="ECO:0000313" key="2">
    <source>
        <dbReference type="Proteomes" id="UP001186944"/>
    </source>
</evidence>
<sequence>MSSNIPSSPAYGVFVSQLIRYARACSKYEDFIIRAIRLASKLLVQGYVTQRLKSSLRKFFGRYGDVIKAYEIPLSRMISDILHCD</sequence>
<dbReference type="Proteomes" id="UP001186944">
    <property type="component" value="Unassembled WGS sequence"/>
</dbReference>
<gene>
    <name evidence="1" type="ORF">FSP39_004134</name>
</gene>
<organism evidence="1 2">
    <name type="scientific">Pinctada imbricata</name>
    <name type="common">Atlantic pearl-oyster</name>
    <name type="synonym">Pinctada martensii</name>
    <dbReference type="NCBI Taxonomy" id="66713"/>
    <lineage>
        <taxon>Eukaryota</taxon>
        <taxon>Metazoa</taxon>
        <taxon>Spiralia</taxon>
        <taxon>Lophotrochozoa</taxon>
        <taxon>Mollusca</taxon>
        <taxon>Bivalvia</taxon>
        <taxon>Autobranchia</taxon>
        <taxon>Pteriomorphia</taxon>
        <taxon>Pterioida</taxon>
        <taxon>Pterioidea</taxon>
        <taxon>Pteriidae</taxon>
        <taxon>Pinctada</taxon>
    </lineage>
</organism>
<keyword evidence="2" id="KW-1185">Reference proteome</keyword>
<name>A0AA88YAY8_PINIB</name>
<dbReference type="AlphaFoldDB" id="A0AA88YAY8"/>
<proteinExistence type="predicted"/>